<dbReference type="OrthoDB" id="9804751at2"/>
<sequence>MKVYTARQAIFNRKLQVVAYELLFRDGPENIFPDVCPHEATTRMIAQTQLVSGIESYTSGKPALINFTRTCLEKDLPTLLPTKKVMIEILETVEPDDAMYEKVRELYHAGYAIALDDFIYEPRWQRFFKFVKLIKFDITKTPLTELGPIVESLKENKKPRILAEKVETQEEYQLAKKMGFDFFQGFFFCRPQMIQSREVESNHLLLLQIYHQLCRPSLSVPKLTKLFEQDLGVTYKLLRYINSGVLPTTAEITSIKQALVYLGEEQTRKLLTILTSAVLGGQQSQEAIRFAIVRARFCELVCERVDKQYSGEAFMMGMLSMLGGLLNQPLDKILAKLPISERVFDALTSNEDSNLRIVFKSVTLYESGQWHLTTLEAEKIGLSYQTLSECYKRAVDWAELYQTKD</sequence>
<dbReference type="PANTHER" id="PTHR33525">
    <property type="match status" value="1"/>
</dbReference>
<accession>A0A420EGB9</accession>
<organism evidence="3 4">
    <name type="scientific">Alginatibacterium sediminis</name>
    <dbReference type="NCBI Taxonomy" id="2164068"/>
    <lineage>
        <taxon>Bacteria</taxon>
        <taxon>Pseudomonadati</taxon>
        <taxon>Pseudomonadota</taxon>
        <taxon>Gammaproteobacteria</taxon>
        <taxon>Alteromonadales</taxon>
        <taxon>Alteromonadaceae</taxon>
        <taxon>Alginatibacterium</taxon>
    </lineage>
</organism>
<dbReference type="SUPFAM" id="SSF141868">
    <property type="entry name" value="EAL domain-like"/>
    <property type="match status" value="1"/>
</dbReference>
<dbReference type="PROSITE" id="PS50883">
    <property type="entry name" value="EAL"/>
    <property type="match status" value="1"/>
</dbReference>
<feature type="domain" description="HDOD" evidence="2">
    <location>
        <begin position="199"/>
        <end position="386"/>
    </location>
</feature>
<dbReference type="InterPro" id="IPR052340">
    <property type="entry name" value="RNase_Y/CdgJ"/>
</dbReference>
<dbReference type="RefSeq" id="WP_120353709.1">
    <property type="nucleotide sequence ID" value="NZ_RAQO01000004.1"/>
</dbReference>
<dbReference type="Gene3D" id="3.20.20.450">
    <property type="entry name" value="EAL domain"/>
    <property type="match status" value="1"/>
</dbReference>
<evidence type="ECO:0000259" key="1">
    <source>
        <dbReference type="PROSITE" id="PS50883"/>
    </source>
</evidence>
<dbReference type="Proteomes" id="UP000286482">
    <property type="component" value="Unassembled WGS sequence"/>
</dbReference>
<comment type="caution">
    <text evidence="3">The sequence shown here is derived from an EMBL/GenBank/DDBJ whole genome shotgun (WGS) entry which is preliminary data.</text>
</comment>
<dbReference type="AlphaFoldDB" id="A0A420EGB9"/>
<dbReference type="InterPro" id="IPR035919">
    <property type="entry name" value="EAL_sf"/>
</dbReference>
<dbReference type="EMBL" id="RAQO01000004">
    <property type="protein sequence ID" value="RKF19704.1"/>
    <property type="molecule type" value="Genomic_DNA"/>
</dbReference>
<evidence type="ECO:0000313" key="4">
    <source>
        <dbReference type="Proteomes" id="UP000286482"/>
    </source>
</evidence>
<dbReference type="Pfam" id="PF08668">
    <property type="entry name" value="HDOD"/>
    <property type="match status" value="1"/>
</dbReference>
<gene>
    <name evidence="3" type="ORF">DBZ36_04375</name>
</gene>
<dbReference type="SMART" id="SM00052">
    <property type="entry name" value="EAL"/>
    <property type="match status" value="1"/>
</dbReference>
<protein>
    <submittedName>
        <fullName evidence="3">HDOD domain-containing protein</fullName>
    </submittedName>
</protein>
<evidence type="ECO:0000259" key="2">
    <source>
        <dbReference type="PROSITE" id="PS51833"/>
    </source>
</evidence>
<dbReference type="PROSITE" id="PS51833">
    <property type="entry name" value="HDOD"/>
    <property type="match status" value="1"/>
</dbReference>
<dbReference type="SUPFAM" id="SSF109604">
    <property type="entry name" value="HD-domain/PDEase-like"/>
    <property type="match status" value="1"/>
</dbReference>
<dbReference type="PANTHER" id="PTHR33525:SF4">
    <property type="entry name" value="CYCLIC DI-GMP PHOSPHODIESTERASE CDGJ"/>
    <property type="match status" value="1"/>
</dbReference>
<name>A0A420EGB9_9ALTE</name>
<feature type="domain" description="EAL" evidence="1">
    <location>
        <begin position="1"/>
        <end position="205"/>
    </location>
</feature>
<keyword evidence="4" id="KW-1185">Reference proteome</keyword>
<reference evidence="3 4" key="1">
    <citation type="submission" date="2018-09" db="EMBL/GenBank/DDBJ databases">
        <authorList>
            <person name="Wang Z."/>
        </authorList>
    </citation>
    <scope>NUCLEOTIDE SEQUENCE [LARGE SCALE GENOMIC DNA]</scope>
    <source>
        <strain evidence="3 4">ALS 81</strain>
    </source>
</reference>
<dbReference type="InterPro" id="IPR014408">
    <property type="entry name" value="dGMP_Pdiesterase_EAL/HD-GYP"/>
</dbReference>
<proteinExistence type="predicted"/>
<dbReference type="InterPro" id="IPR013976">
    <property type="entry name" value="HDOD"/>
</dbReference>
<dbReference type="Pfam" id="PF00563">
    <property type="entry name" value="EAL"/>
    <property type="match status" value="1"/>
</dbReference>
<dbReference type="InterPro" id="IPR001633">
    <property type="entry name" value="EAL_dom"/>
</dbReference>
<dbReference type="PIRSF" id="PIRSF003180">
    <property type="entry name" value="DiGMPpdiest_YuxH"/>
    <property type="match status" value="1"/>
</dbReference>
<dbReference type="Gene3D" id="1.10.3210.10">
    <property type="entry name" value="Hypothetical protein af1432"/>
    <property type="match status" value="1"/>
</dbReference>
<evidence type="ECO:0000313" key="3">
    <source>
        <dbReference type="EMBL" id="RKF19704.1"/>
    </source>
</evidence>